<dbReference type="PANTHER" id="PTHR21576">
    <property type="entry name" value="UNCHARACTERIZED NODULIN-LIKE PROTEIN"/>
    <property type="match status" value="1"/>
</dbReference>
<evidence type="ECO:0000313" key="12">
    <source>
        <dbReference type="Proteomes" id="UP000053317"/>
    </source>
</evidence>
<dbReference type="Proteomes" id="UP000053317">
    <property type="component" value="Unassembled WGS sequence"/>
</dbReference>
<evidence type="ECO:0000256" key="1">
    <source>
        <dbReference type="ARBA" id="ARBA00004128"/>
    </source>
</evidence>
<feature type="transmembrane region" description="Helical" evidence="10">
    <location>
        <begin position="47"/>
        <end position="67"/>
    </location>
</feature>
<feature type="transmembrane region" description="Helical" evidence="10">
    <location>
        <begin position="112"/>
        <end position="135"/>
    </location>
</feature>
<evidence type="ECO:0000256" key="9">
    <source>
        <dbReference type="SAM" id="MobiDB-lite"/>
    </source>
</evidence>
<evidence type="ECO:0000256" key="10">
    <source>
        <dbReference type="SAM" id="Phobius"/>
    </source>
</evidence>
<dbReference type="Gene3D" id="1.20.1250.20">
    <property type="entry name" value="MFS general substrate transporter like domains"/>
    <property type="match status" value="1"/>
</dbReference>
<dbReference type="Pfam" id="PF07690">
    <property type="entry name" value="MFS_1"/>
    <property type="match status" value="1"/>
</dbReference>
<proteinExistence type="inferred from homology"/>
<protein>
    <recommendedName>
        <fullName evidence="8">Probable transporter MCH1</fullName>
    </recommendedName>
</protein>
<dbReference type="EMBL" id="LCWF01000024">
    <property type="protein sequence ID" value="KKY27499.1"/>
    <property type="molecule type" value="Genomic_DNA"/>
</dbReference>
<feature type="transmembrane region" description="Helical" evidence="10">
    <location>
        <begin position="280"/>
        <end position="299"/>
    </location>
</feature>
<feature type="transmembrane region" description="Helical" evidence="10">
    <location>
        <begin position="147"/>
        <end position="172"/>
    </location>
</feature>
<accession>A0A0G2EZF0</accession>
<comment type="similarity">
    <text evidence="2">Belongs to the major facilitator superfamily.</text>
</comment>
<evidence type="ECO:0000256" key="4">
    <source>
        <dbReference type="ARBA" id="ARBA00022554"/>
    </source>
</evidence>
<dbReference type="InterPro" id="IPR036259">
    <property type="entry name" value="MFS_trans_sf"/>
</dbReference>
<keyword evidence="4" id="KW-0926">Vacuole</keyword>
<dbReference type="AlphaFoldDB" id="A0A0G2EZF0"/>
<evidence type="ECO:0000256" key="2">
    <source>
        <dbReference type="ARBA" id="ARBA00008335"/>
    </source>
</evidence>
<keyword evidence="7 10" id="KW-0472">Membrane</keyword>
<feature type="transmembrane region" description="Helical" evidence="10">
    <location>
        <begin position="494"/>
        <end position="514"/>
    </location>
</feature>
<name>A0A0G2EZF0_PHACM</name>
<dbReference type="OrthoDB" id="199930at2759"/>
<evidence type="ECO:0000313" key="11">
    <source>
        <dbReference type="EMBL" id="KKY27499.1"/>
    </source>
</evidence>
<keyword evidence="12" id="KW-1185">Reference proteome</keyword>
<evidence type="ECO:0000256" key="8">
    <source>
        <dbReference type="ARBA" id="ARBA00039330"/>
    </source>
</evidence>
<dbReference type="GO" id="GO:0000329">
    <property type="term" value="C:fungal-type vacuole membrane"/>
    <property type="evidence" value="ECO:0007669"/>
    <property type="project" value="TreeGrafter"/>
</dbReference>
<comment type="subcellular location">
    <subcellularLocation>
        <location evidence="1">Vacuole membrane</location>
        <topology evidence="1">Multi-pass membrane protein</topology>
    </subcellularLocation>
</comment>
<comment type="caution">
    <text evidence="11">The sequence shown here is derived from an EMBL/GenBank/DDBJ whole genome shotgun (WGS) entry which is preliminary data.</text>
</comment>
<dbReference type="PANTHER" id="PTHR21576:SF45">
    <property type="entry name" value="TRANSPORTER MCH1-RELATED"/>
    <property type="match status" value="1"/>
</dbReference>
<sequence length="524" mass="56636">MKREVKRVISFACALLSCLCANGITSFSVYAPYFQSDLHYNQIRVNIVSICAELAMYLSVPFLGYFCDRYSPRPLSLFASVAFGLGYFLAAFTYKSGPPKDTGYGQGWPFGIMALSFFGVGIGTTAMYLSGLATCAKNYAKSKHRGLLLALPITALGLSGGLLICAGLIGALGLQIVDEEELIEERIEELERSGLLEESDFFRPTLSRQNTMSHRSYGTLNRTGPSGGWEEEDNNTFDENDLSESMLLAKQREAELREEERLKKDWLLNRETGEFLGDHTMWYLTAGFFLLIGPGESYMNNLGTIIESLTPSSWAAESPPAGAASTHVGAISVASTIARLLMGTLSDLLAPRLESSDLPRIKTTAPSDSSHAETPLSGAPTEKVTGISRLYLLFTASFLVLLCFLSVSLVVPSHPSVFPVSSALLGFGYGASFSLVPILISVVWGVENFATNWGIVTLMPAGGAVIWSTVYAIGYGNATLNGEDECYGSRCFVGWAWGSAGSVAVAIVLFAGAWRGWRKRGVLV</sequence>
<feature type="transmembrane region" description="Helical" evidence="10">
    <location>
        <begin position="390"/>
        <end position="411"/>
    </location>
</feature>
<evidence type="ECO:0000256" key="7">
    <source>
        <dbReference type="ARBA" id="ARBA00023136"/>
    </source>
</evidence>
<feature type="region of interest" description="Disordered" evidence="9">
    <location>
        <begin position="359"/>
        <end position="380"/>
    </location>
</feature>
<dbReference type="InterPro" id="IPR011701">
    <property type="entry name" value="MFS"/>
</dbReference>
<evidence type="ECO:0000256" key="5">
    <source>
        <dbReference type="ARBA" id="ARBA00022692"/>
    </source>
</evidence>
<keyword evidence="5 10" id="KW-0812">Transmembrane</keyword>
<dbReference type="PROSITE" id="PS51257">
    <property type="entry name" value="PROKAR_LIPOPROTEIN"/>
    <property type="match status" value="1"/>
</dbReference>
<feature type="transmembrane region" description="Helical" evidence="10">
    <location>
        <begin position="74"/>
        <end position="92"/>
    </location>
</feature>
<reference evidence="11 12" key="2">
    <citation type="submission" date="2015-05" db="EMBL/GenBank/DDBJ databases">
        <authorList>
            <person name="Morales-Cruz A."/>
            <person name="Amrine K.C."/>
            <person name="Cantu D."/>
        </authorList>
    </citation>
    <scope>NUCLEOTIDE SEQUENCE [LARGE SCALE GENOMIC DNA]</scope>
    <source>
        <strain evidence="11">UCRPC4</strain>
    </source>
</reference>
<keyword evidence="3" id="KW-0813">Transport</keyword>
<dbReference type="GO" id="GO:0022857">
    <property type="term" value="F:transmembrane transporter activity"/>
    <property type="evidence" value="ECO:0007669"/>
    <property type="project" value="InterPro"/>
</dbReference>
<gene>
    <name evidence="11" type="ORF">UCRPC4_g01094</name>
</gene>
<evidence type="ECO:0000256" key="3">
    <source>
        <dbReference type="ARBA" id="ARBA00022448"/>
    </source>
</evidence>
<evidence type="ECO:0000256" key="6">
    <source>
        <dbReference type="ARBA" id="ARBA00022989"/>
    </source>
</evidence>
<reference evidence="11 12" key="1">
    <citation type="submission" date="2015-05" db="EMBL/GenBank/DDBJ databases">
        <title>Distinctive expansion of gene families associated with plant cell wall degradation and secondary metabolism in the genomes of grapevine trunk pathogens.</title>
        <authorList>
            <person name="Lawrence D.P."/>
            <person name="Travadon R."/>
            <person name="Rolshausen P.E."/>
            <person name="Baumgartner K."/>
        </authorList>
    </citation>
    <scope>NUCLEOTIDE SEQUENCE [LARGE SCALE GENOMIC DNA]</scope>
    <source>
        <strain evidence="11">UCRPC4</strain>
    </source>
</reference>
<feature type="transmembrane region" description="Helical" evidence="10">
    <location>
        <begin position="453"/>
        <end position="474"/>
    </location>
</feature>
<organism evidence="11 12">
    <name type="scientific">Phaeomoniella chlamydospora</name>
    <name type="common">Phaeoacremonium chlamydosporum</name>
    <dbReference type="NCBI Taxonomy" id="158046"/>
    <lineage>
        <taxon>Eukaryota</taxon>
        <taxon>Fungi</taxon>
        <taxon>Dikarya</taxon>
        <taxon>Ascomycota</taxon>
        <taxon>Pezizomycotina</taxon>
        <taxon>Eurotiomycetes</taxon>
        <taxon>Chaetothyriomycetidae</taxon>
        <taxon>Phaeomoniellales</taxon>
        <taxon>Phaeomoniellaceae</taxon>
        <taxon>Phaeomoniella</taxon>
    </lineage>
</organism>
<dbReference type="SUPFAM" id="SSF103473">
    <property type="entry name" value="MFS general substrate transporter"/>
    <property type="match status" value="1"/>
</dbReference>
<keyword evidence="6 10" id="KW-1133">Transmembrane helix</keyword>
<feature type="transmembrane region" description="Helical" evidence="10">
    <location>
        <begin position="423"/>
        <end position="446"/>
    </location>
</feature>